<accession>A0A7W8HJD2</accession>
<evidence type="ECO:0000313" key="4">
    <source>
        <dbReference type="Proteomes" id="UP000532440"/>
    </source>
</evidence>
<name>A0A7W8HJD2_9BURK</name>
<feature type="compositionally biased region" description="Low complexity" evidence="1">
    <location>
        <begin position="26"/>
        <end position="36"/>
    </location>
</feature>
<dbReference type="Proteomes" id="UP000532440">
    <property type="component" value="Unassembled WGS sequence"/>
</dbReference>
<evidence type="ECO:0000256" key="2">
    <source>
        <dbReference type="SAM" id="SignalP"/>
    </source>
</evidence>
<organism evidence="3 4">
    <name type="scientific">Quisquiliibacterium transsilvanicum</name>
    <dbReference type="NCBI Taxonomy" id="1549638"/>
    <lineage>
        <taxon>Bacteria</taxon>
        <taxon>Pseudomonadati</taxon>
        <taxon>Pseudomonadota</taxon>
        <taxon>Betaproteobacteria</taxon>
        <taxon>Burkholderiales</taxon>
        <taxon>Burkholderiaceae</taxon>
        <taxon>Quisquiliibacterium</taxon>
    </lineage>
</organism>
<feature type="compositionally biased region" description="Basic and acidic residues" evidence="1">
    <location>
        <begin position="37"/>
        <end position="51"/>
    </location>
</feature>
<feature type="chain" id="PRO_5030558167" description="DnrO protein" evidence="2">
    <location>
        <begin position="25"/>
        <end position="167"/>
    </location>
</feature>
<dbReference type="EMBL" id="JACHGB010000004">
    <property type="protein sequence ID" value="MBB5272273.1"/>
    <property type="molecule type" value="Genomic_DNA"/>
</dbReference>
<reference evidence="3 4" key="1">
    <citation type="submission" date="2020-08" db="EMBL/GenBank/DDBJ databases">
        <title>Genomic Encyclopedia of Type Strains, Phase IV (KMG-IV): sequencing the most valuable type-strain genomes for metagenomic binning, comparative biology and taxonomic classification.</title>
        <authorList>
            <person name="Goeker M."/>
        </authorList>
    </citation>
    <scope>NUCLEOTIDE SEQUENCE [LARGE SCALE GENOMIC DNA]</scope>
    <source>
        <strain evidence="3 4">DSM 29781</strain>
    </source>
</reference>
<protein>
    <recommendedName>
        <fullName evidence="5">DnrO protein</fullName>
    </recommendedName>
</protein>
<proteinExistence type="predicted"/>
<keyword evidence="4" id="KW-1185">Reference proteome</keyword>
<gene>
    <name evidence="3" type="ORF">HNQ70_002287</name>
</gene>
<sequence length="167" mass="17550">MSTRTFFVALLASAALSIGSLASAAPQGATPGPAAESHGHEHGHGAAKLSLDHGKRWATDAPLRKGMSGIRSEMLRSAKAIQSGQLAPAGYEALAARIETQIAQIVADCKLAPAADEQLHLVIAHLGEGVDTMKNGEHRDKGAETVIAALNDYGRHFEHPGWKAIRH</sequence>
<dbReference type="RefSeq" id="WP_183967519.1">
    <property type="nucleotide sequence ID" value="NZ_BAABEW010000002.1"/>
</dbReference>
<keyword evidence="2" id="KW-0732">Signal</keyword>
<evidence type="ECO:0008006" key="5">
    <source>
        <dbReference type="Google" id="ProtNLM"/>
    </source>
</evidence>
<evidence type="ECO:0000256" key="1">
    <source>
        <dbReference type="SAM" id="MobiDB-lite"/>
    </source>
</evidence>
<feature type="region of interest" description="Disordered" evidence="1">
    <location>
        <begin position="26"/>
        <end position="51"/>
    </location>
</feature>
<evidence type="ECO:0000313" key="3">
    <source>
        <dbReference type="EMBL" id="MBB5272273.1"/>
    </source>
</evidence>
<dbReference type="AlphaFoldDB" id="A0A7W8HJD2"/>
<feature type="signal peptide" evidence="2">
    <location>
        <begin position="1"/>
        <end position="24"/>
    </location>
</feature>
<comment type="caution">
    <text evidence="3">The sequence shown here is derived from an EMBL/GenBank/DDBJ whole genome shotgun (WGS) entry which is preliminary data.</text>
</comment>